<dbReference type="Pfam" id="PF00151">
    <property type="entry name" value="Lipase"/>
    <property type="match status" value="1"/>
</dbReference>
<dbReference type="PANTHER" id="PTHR11610">
    <property type="entry name" value="LIPASE"/>
    <property type="match status" value="1"/>
</dbReference>
<dbReference type="PANTHER" id="PTHR11610:SF173">
    <property type="entry name" value="LIPASE DOMAIN-CONTAINING PROTEIN-RELATED"/>
    <property type="match status" value="1"/>
</dbReference>
<name>A0A7R9KMW0_9ACAR</name>
<keyword evidence="7" id="KW-1185">Reference proteome</keyword>
<dbReference type="GO" id="GO:0005615">
    <property type="term" value="C:extracellular space"/>
    <property type="evidence" value="ECO:0007669"/>
    <property type="project" value="TreeGrafter"/>
</dbReference>
<sequence>MQSLVALVTGGASGLGLAVCRRLSRNGFRVVSLDLQQNNSQSEDAENYIQIKGDIRRESDIASALSRCTDAESGRQRLDVVVNCAGVANAFKLYNFESRRPQRLEDFKELFEINVFGLFDVIRLSVPLLAANPLHPNGTRGLVVNTSSILAVEGHEGQTGFSASQAAIDAMTLPLARDLSSQGIRVNTIAAGFFATPLVLRSDSPELLDFIRMTTPCPQRLGETDEFAHLVQTLISNPMINGEVIRIDGALRWPERAYASITDDLFHDIHNAVNDVNEYLKREPLPPKEVCYPDIGCFSTDGPLKHIGALPASPAEIDTKFKLYTTKSPATPQEVDPHNAKSLELINPTKPLAFISHGFGNNGETPQLIMVKDSLIKYGHVEQVIMVDWHKGAKQPLYVEASTNTQVVGRQIAFLVETLRTTHKLDPKTVHLIGFSLGAQVSGFGGKYSQTAYKWKFGRISALDSAAPLFEGYPGAYLNQDDGIYVDAIHTSAGHLIITGEVGFIEPIGHVDFFPHNGSHQPRCSLLNETLHISCNHYSSVFYFESSLSGGSHCMFTAYKCPNWTDFEDKKCTKNGDSRLGFYSTTQTGRGVHYLEVSKEYPFCTQ</sequence>
<accession>A0A7R9KMW0</accession>
<dbReference type="PRINTS" id="PR00080">
    <property type="entry name" value="SDRFAMILY"/>
</dbReference>
<dbReference type="OrthoDB" id="6422033at2759"/>
<comment type="subcellular location">
    <subcellularLocation>
        <location evidence="1">Secreted</location>
    </subcellularLocation>
</comment>
<evidence type="ECO:0000256" key="2">
    <source>
        <dbReference type="ARBA" id="ARBA00010701"/>
    </source>
</evidence>
<dbReference type="InterPro" id="IPR029058">
    <property type="entry name" value="AB_hydrolase_fold"/>
</dbReference>
<evidence type="ECO:0000313" key="6">
    <source>
        <dbReference type="EMBL" id="CAD7626037.1"/>
    </source>
</evidence>
<dbReference type="InterPro" id="IPR000734">
    <property type="entry name" value="TAG_lipase"/>
</dbReference>
<evidence type="ECO:0000256" key="3">
    <source>
        <dbReference type="ARBA" id="ARBA00022525"/>
    </source>
</evidence>
<dbReference type="Pfam" id="PF00106">
    <property type="entry name" value="adh_short"/>
    <property type="match status" value="1"/>
</dbReference>
<evidence type="ECO:0000313" key="7">
    <source>
        <dbReference type="Proteomes" id="UP000759131"/>
    </source>
</evidence>
<dbReference type="InterPro" id="IPR036291">
    <property type="entry name" value="NAD(P)-bd_dom_sf"/>
</dbReference>
<protein>
    <recommendedName>
        <fullName evidence="5">Lipase domain-containing protein</fullName>
    </recommendedName>
</protein>
<comment type="similarity">
    <text evidence="2 4">Belongs to the AB hydrolase superfamily. Lipase family.</text>
</comment>
<dbReference type="EMBL" id="OC858094">
    <property type="protein sequence ID" value="CAD7626037.1"/>
    <property type="molecule type" value="Genomic_DNA"/>
</dbReference>
<dbReference type="AlphaFoldDB" id="A0A7R9KMW0"/>
<dbReference type="SUPFAM" id="SSF51735">
    <property type="entry name" value="NAD(P)-binding Rossmann-fold domains"/>
    <property type="match status" value="1"/>
</dbReference>
<dbReference type="EMBL" id="CAJPIZ010003519">
    <property type="protein sequence ID" value="CAG2106467.1"/>
    <property type="molecule type" value="Genomic_DNA"/>
</dbReference>
<feature type="domain" description="Lipase" evidence="5">
    <location>
        <begin position="288"/>
        <end position="603"/>
    </location>
</feature>
<evidence type="ECO:0000259" key="5">
    <source>
        <dbReference type="Pfam" id="PF00151"/>
    </source>
</evidence>
<dbReference type="InterPro" id="IPR013818">
    <property type="entry name" value="Lipase"/>
</dbReference>
<keyword evidence="3" id="KW-0964">Secreted</keyword>
<evidence type="ECO:0000256" key="4">
    <source>
        <dbReference type="RuleBase" id="RU004262"/>
    </source>
</evidence>
<dbReference type="GO" id="GO:0016298">
    <property type="term" value="F:lipase activity"/>
    <property type="evidence" value="ECO:0007669"/>
    <property type="project" value="InterPro"/>
</dbReference>
<proteinExistence type="inferred from homology"/>
<dbReference type="Gene3D" id="3.40.50.1820">
    <property type="entry name" value="alpha/beta hydrolase"/>
    <property type="match status" value="1"/>
</dbReference>
<dbReference type="SUPFAM" id="SSF53474">
    <property type="entry name" value="alpha/beta-Hydrolases"/>
    <property type="match status" value="1"/>
</dbReference>
<dbReference type="FunFam" id="3.40.50.1820:FF:000537">
    <property type="entry name" value="Ves G 1 allergen, putative"/>
    <property type="match status" value="1"/>
</dbReference>
<dbReference type="Proteomes" id="UP000759131">
    <property type="component" value="Unassembled WGS sequence"/>
</dbReference>
<dbReference type="Gene3D" id="3.40.50.720">
    <property type="entry name" value="NAD(P)-binding Rossmann-like Domain"/>
    <property type="match status" value="1"/>
</dbReference>
<organism evidence="6">
    <name type="scientific">Medioppia subpectinata</name>
    <dbReference type="NCBI Taxonomy" id="1979941"/>
    <lineage>
        <taxon>Eukaryota</taxon>
        <taxon>Metazoa</taxon>
        <taxon>Ecdysozoa</taxon>
        <taxon>Arthropoda</taxon>
        <taxon>Chelicerata</taxon>
        <taxon>Arachnida</taxon>
        <taxon>Acari</taxon>
        <taxon>Acariformes</taxon>
        <taxon>Sarcoptiformes</taxon>
        <taxon>Oribatida</taxon>
        <taxon>Brachypylina</taxon>
        <taxon>Oppioidea</taxon>
        <taxon>Oppiidae</taxon>
        <taxon>Medioppia</taxon>
    </lineage>
</organism>
<dbReference type="GO" id="GO:0016042">
    <property type="term" value="P:lipid catabolic process"/>
    <property type="evidence" value="ECO:0007669"/>
    <property type="project" value="TreeGrafter"/>
</dbReference>
<dbReference type="PRINTS" id="PR00081">
    <property type="entry name" value="GDHRDH"/>
</dbReference>
<gene>
    <name evidence="6" type="ORF">OSB1V03_LOCUS6470</name>
</gene>
<evidence type="ECO:0000256" key="1">
    <source>
        <dbReference type="ARBA" id="ARBA00004613"/>
    </source>
</evidence>
<dbReference type="InterPro" id="IPR002347">
    <property type="entry name" value="SDR_fam"/>
</dbReference>
<reference evidence="6" key="1">
    <citation type="submission" date="2020-11" db="EMBL/GenBank/DDBJ databases">
        <authorList>
            <person name="Tran Van P."/>
        </authorList>
    </citation>
    <scope>NUCLEOTIDE SEQUENCE</scope>
</reference>